<protein>
    <submittedName>
        <fullName evidence="1">DNA polymerase III subunit chi</fullName>
    </submittedName>
</protein>
<dbReference type="AlphaFoldDB" id="A0A4Z0KQC5"/>
<gene>
    <name evidence="1" type="ORF">C9F07_29525</name>
</gene>
<dbReference type="GO" id="GO:0006260">
    <property type="term" value="P:DNA replication"/>
    <property type="evidence" value="ECO:0007669"/>
    <property type="project" value="InterPro"/>
</dbReference>
<organism evidence="1 2">
    <name type="scientific">Salmonella enterica subsp. enterica serovar Poona</name>
    <dbReference type="NCBI Taxonomy" id="436295"/>
    <lineage>
        <taxon>Bacteria</taxon>
        <taxon>Pseudomonadati</taxon>
        <taxon>Pseudomonadota</taxon>
        <taxon>Gammaproteobacteria</taxon>
        <taxon>Enterobacterales</taxon>
        <taxon>Enterobacteriaceae</taxon>
        <taxon>Salmonella</taxon>
    </lineage>
</organism>
<comment type="caution">
    <text evidence="1">The sequence shown here is derived from an EMBL/GenBank/DDBJ whole genome shotgun (WGS) entry which is preliminary data.</text>
</comment>
<proteinExistence type="predicted"/>
<dbReference type="GO" id="GO:0032298">
    <property type="term" value="P:positive regulation of DNA-templated DNA replication initiation"/>
    <property type="evidence" value="ECO:0007669"/>
    <property type="project" value="TreeGrafter"/>
</dbReference>
<dbReference type="GO" id="GO:0003677">
    <property type="term" value="F:DNA binding"/>
    <property type="evidence" value="ECO:0007669"/>
    <property type="project" value="InterPro"/>
</dbReference>
<feature type="non-terminal residue" evidence="1">
    <location>
        <position position="1"/>
    </location>
</feature>
<name>A0A4Z0KQC5_SALET</name>
<evidence type="ECO:0000313" key="1">
    <source>
        <dbReference type="EMBL" id="TGD42306.1"/>
    </source>
</evidence>
<dbReference type="Pfam" id="PF04364">
    <property type="entry name" value="DNA_pol3_chi"/>
    <property type="match status" value="1"/>
</dbReference>
<accession>A0A4Z0KQC5</accession>
<dbReference type="PANTHER" id="PTHR38767:SF1">
    <property type="entry name" value="DNA POLYMERASE III SUBUNIT CHI"/>
    <property type="match status" value="1"/>
</dbReference>
<dbReference type="Gene3D" id="3.40.50.10110">
    <property type="entry name" value="DNA polymerase III subunit chi"/>
    <property type="match status" value="1"/>
</dbReference>
<keyword evidence="2" id="KW-1185">Reference proteome</keyword>
<sequence>PILAGVRPRGGSQVVIAWPHKRISSPRDILISLRTSIADFATAFTEGEDFVPYEETLKQLARERYKAYRVAGFNLNTATWK</sequence>
<dbReference type="EMBL" id="PYKI01002946">
    <property type="protein sequence ID" value="TGD42306.1"/>
    <property type="molecule type" value="Genomic_DNA"/>
</dbReference>
<dbReference type="InterPro" id="IPR007459">
    <property type="entry name" value="DNA_pol3_chi"/>
</dbReference>
<dbReference type="PANTHER" id="PTHR38767">
    <property type="entry name" value="DNA POLYMERASE III SUBUNIT CHI"/>
    <property type="match status" value="1"/>
</dbReference>
<reference evidence="1 2" key="1">
    <citation type="submission" date="2018-03" db="EMBL/GenBank/DDBJ databases">
        <title>Non-Typhoidal Salmonella genome sequencing and assembly.</title>
        <authorList>
            <person name="Matchawe C."/>
        </authorList>
    </citation>
    <scope>NUCLEOTIDE SEQUENCE [LARGE SCALE GENOMIC DNA]</scope>
    <source>
        <strain evidence="1 2">22sa</strain>
    </source>
</reference>
<dbReference type="GO" id="GO:0003887">
    <property type="term" value="F:DNA-directed DNA polymerase activity"/>
    <property type="evidence" value="ECO:0007669"/>
    <property type="project" value="InterPro"/>
</dbReference>
<evidence type="ECO:0000313" key="2">
    <source>
        <dbReference type="Proteomes" id="UP000298196"/>
    </source>
</evidence>
<dbReference type="SUPFAM" id="SSF102400">
    <property type="entry name" value="DNA polymerase III chi subunit"/>
    <property type="match status" value="1"/>
</dbReference>
<dbReference type="Proteomes" id="UP000298196">
    <property type="component" value="Unassembled WGS sequence"/>
</dbReference>
<dbReference type="InterPro" id="IPR036768">
    <property type="entry name" value="PolIII_chi_sf"/>
</dbReference>